<feature type="compositionally biased region" description="Polar residues" evidence="1">
    <location>
        <begin position="93"/>
        <end position="110"/>
    </location>
</feature>
<evidence type="ECO:0000256" key="1">
    <source>
        <dbReference type="SAM" id="MobiDB-lite"/>
    </source>
</evidence>
<proteinExistence type="predicted"/>
<feature type="compositionally biased region" description="Polar residues" evidence="1">
    <location>
        <begin position="134"/>
        <end position="144"/>
    </location>
</feature>
<dbReference type="Proteomes" id="UP001374535">
    <property type="component" value="Chromosome 9"/>
</dbReference>
<evidence type="ECO:0000313" key="2">
    <source>
        <dbReference type="EMBL" id="WVY98371.1"/>
    </source>
</evidence>
<gene>
    <name evidence="2" type="ORF">V8G54_030522</name>
</gene>
<organism evidence="2 3">
    <name type="scientific">Vigna mungo</name>
    <name type="common">Black gram</name>
    <name type="synonym">Phaseolus mungo</name>
    <dbReference type="NCBI Taxonomy" id="3915"/>
    <lineage>
        <taxon>Eukaryota</taxon>
        <taxon>Viridiplantae</taxon>
        <taxon>Streptophyta</taxon>
        <taxon>Embryophyta</taxon>
        <taxon>Tracheophyta</taxon>
        <taxon>Spermatophyta</taxon>
        <taxon>Magnoliopsida</taxon>
        <taxon>eudicotyledons</taxon>
        <taxon>Gunneridae</taxon>
        <taxon>Pentapetalae</taxon>
        <taxon>rosids</taxon>
        <taxon>fabids</taxon>
        <taxon>Fabales</taxon>
        <taxon>Fabaceae</taxon>
        <taxon>Papilionoideae</taxon>
        <taxon>50 kb inversion clade</taxon>
        <taxon>NPAAA clade</taxon>
        <taxon>indigoferoid/millettioid clade</taxon>
        <taxon>Phaseoleae</taxon>
        <taxon>Vigna</taxon>
    </lineage>
</organism>
<dbReference type="EMBL" id="CP144692">
    <property type="protein sequence ID" value="WVY98371.1"/>
    <property type="molecule type" value="Genomic_DNA"/>
</dbReference>
<accession>A0AAQ3MWG7</accession>
<evidence type="ECO:0000313" key="3">
    <source>
        <dbReference type="Proteomes" id="UP001374535"/>
    </source>
</evidence>
<name>A0AAQ3MWG7_VIGMU</name>
<reference evidence="2 3" key="1">
    <citation type="journal article" date="2023" name="Life. Sci Alliance">
        <title>Evolutionary insights into 3D genome organization and epigenetic landscape of Vigna mungo.</title>
        <authorList>
            <person name="Junaid A."/>
            <person name="Singh B."/>
            <person name="Bhatia S."/>
        </authorList>
    </citation>
    <scope>NUCLEOTIDE SEQUENCE [LARGE SCALE GENOMIC DNA]</scope>
    <source>
        <strain evidence="2">Urdbean</strain>
    </source>
</reference>
<keyword evidence="3" id="KW-1185">Reference proteome</keyword>
<dbReference type="AlphaFoldDB" id="A0AAQ3MWG7"/>
<protein>
    <submittedName>
        <fullName evidence="2">Uncharacterized protein</fullName>
    </submittedName>
</protein>
<feature type="region of interest" description="Disordered" evidence="1">
    <location>
        <begin position="93"/>
        <end position="144"/>
    </location>
</feature>
<sequence length="175" mass="19495">FYYHLHSSTSQRHQARASSSPIELSRHHQTIQKQRHNVAAIIAPSSFSSQIRLASLRTAPSPSSQNHDDHQQTAIASLHLITFACHPTCIRKTTNAKPNSRSAHPISETSNPERRTVWSSSSQRTEKRSLLANCRSQTQESQIANRTQNRISQNGLATLATGCPNLRRLQVISVS</sequence>
<feature type="non-terminal residue" evidence="2">
    <location>
        <position position="1"/>
    </location>
</feature>